<dbReference type="EMBL" id="RBVX01000002">
    <property type="protein sequence ID" value="RSL34862.1"/>
    <property type="molecule type" value="Genomic_DNA"/>
</dbReference>
<comment type="caution">
    <text evidence="4">The sequence shown here is derived from an EMBL/GenBank/DDBJ whole genome shotgun (WGS) entry which is preliminary data.</text>
</comment>
<keyword evidence="5" id="KW-1185">Reference proteome</keyword>
<protein>
    <submittedName>
        <fullName evidence="4">Chemotaxis protein</fullName>
    </submittedName>
</protein>
<dbReference type="Gene3D" id="1.10.287.950">
    <property type="entry name" value="Methyl-accepting chemotaxis protein"/>
    <property type="match status" value="1"/>
</dbReference>
<dbReference type="PANTHER" id="PTHR32089">
    <property type="entry name" value="METHYL-ACCEPTING CHEMOTAXIS PROTEIN MCPB"/>
    <property type="match status" value="1"/>
</dbReference>
<dbReference type="Proteomes" id="UP000275076">
    <property type="component" value="Unassembled WGS sequence"/>
</dbReference>
<dbReference type="OrthoDB" id="9807021at2"/>
<dbReference type="Pfam" id="PF00015">
    <property type="entry name" value="MCPsignal"/>
    <property type="match status" value="1"/>
</dbReference>
<dbReference type="GO" id="GO:0007165">
    <property type="term" value="P:signal transduction"/>
    <property type="evidence" value="ECO:0007669"/>
    <property type="project" value="UniProtKB-KW"/>
</dbReference>
<dbReference type="SUPFAM" id="SSF58104">
    <property type="entry name" value="Methyl-accepting chemotaxis protein (MCP) signaling domain"/>
    <property type="match status" value="1"/>
</dbReference>
<proteinExistence type="predicted"/>
<evidence type="ECO:0000256" key="2">
    <source>
        <dbReference type="PROSITE-ProRule" id="PRU00284"/>
    </source>
</evidence>
<evidence type="ECO:0000256" key="1">
    <source>
        <dbReference type="ARBA" id="ARBA00023224"/>
    </source>
</evidence>
<accession>A0A428N8Y4</accession>
<organism evidence="4 5">
    <name type="scientific">Salibacterium salarium</name>
    <dbReference type="NCBI Taxonomy" id="284579"/>
    <lineage>
        <taxon>Bacteria</taxon>
        <taxon>Bacillati</taxon>
        <taxon>Bacillota</taxon>
        <taxon>Bacilli</taxon>
        <taxon>Bacillales</taxon>
        <taxon>Bacillaceae</taxon>
    </lineage>
</organism>
<reference evidence="4 5" key="1">
    <citation type="submission" date="2018-10" db="EMBL/GenBank/DDBJ databases">
        <title>Draft genome sequence of Bacillus salarius IM0101, isolated from a hypersaline soil in Inner Mongolia, China.</title>
        <authorList>
            <person name="Yamprayoonswat W."/>
            <person name="Boonvisut S."/>
            <person name="Jumpathong W."/>
            <person name="Sittihan S."/>
            <person name="Ruangsuj P."/>
            <person name="Wanthongcharoen S."/>
            <person name="Thongpramul N."/>
            <person name="Pimmason S."/>
            <person name="Yu B."/>
            <person name="Yasawong M."/>
        </authorList>
    </citation>
    <scope>NUCLEOTIDE SEQUENCE [LARGE SCALE GENOMIC DNA]</scope>
    <source>
        <strain evidence="4 5">IM0101</strain>
    </source>
</reference>
<evidence type="ECO:0000259" key="3">
    <source>
        <dbReference type="PROSITE" id="PS50111"/>
    </source>
</evidence>
<dbReference type="InterPro" id="IPR004089">
    <property type="entry name" value="MCPsignal_dom"/>
</dbReference>
<feature type="domain" description="Methyl-accepting transducer" evidence="3">
    <location>
        <begin position="126"/>
        <end position="276"/>
    </location>
</feature>
<dbReference type="GO" id="GO:0016020">
    <property type="term" value="C:membrane"/>
    <property type="evidence" value="ECO:0007669"/>
    <property type="project" value="InterPro"/>
</dbReference>
<dbReference type="PROSITE" id="PS50111">
    <property type="entry name" value="CHEMOTAXIS_TRANSDUC_2"/>
    <property type="match status" value="1"/>
</dbReference>
<name>A0A428N8Y4_9BACI</name>
<keyword evidence="1 2" id="KW-0807">Transducer</keyword>
<evidence type="ECO:0000313" key="4">
    <source>
        <dbReference type="EMBL" id="RSL34862.1"/>
    </source>
</evidence>
<sequence length="276" mass="30279">MNIFDSLITAVPYIKEIMREDVMITIFDHEKYVFYAPSKDLDFKHKKGDPLPPKYQNFQMVDSTKTVVVKVPEEEFGVPFESVSIPIKDENGTLVGGLNAAISTKNQDTLTTIIGDIQGISNGLVDKIQHIAAHSEELSATSNQISQNADEAVKKSSNVTNITGVIKGISEQTNLLGLNAAIEAARVGKDGAGFGVVADEVRKLSTDTKDATANVEDALQQIKGSIESMYTDFSEIANSSQEEAKLVTEFMEEMEKLNKATEDMKKFTEKIVSYDN</sequence>
<gene>
    <name evidence="4" type="ORF">D7Z54_03225</name>
</gene>
<dbReference type="AlphaFoldDB" id="A0A428N8Y4"/>
<evidence type="ECO:0000313" key="5">
    <source>
        <dbReference type="Proteomes" id="UP000275076"/>
    </source>
</evidence>
<dbReference type="PANTHER" id="PTHR32089:SF112">
    <property type="entry name" value="LYSOZYME-LIKE PROTEIN-RELATED"/>
    <property type="match status" value="1"/>
</dbReference>
<dbReference type="SMART" id="SM00283">
    <property type="entry name" value="MA"/>
    <property type="match status" value="1"/>
</dbReference>
<dbReference type="RefSeq" id="WP_125554400.1">
    <property type="nucleotide sequence ID" value="NZ_RBVX01000002.1"/>
</dbReference>